<dbReference type="STRING" id="288992.SAMN04488522_101644"/>
<proteinExistence type="predicted"/>
<reference evidence="2" key="1">
    <citation type="submission" date="2016-11" db="EMBL/GenBank/DDBJ databases">
        <authorList>
            <person name="Varghese N."/>
            <person name="Submissions S."/>
        </authorList>
    </citation>
    <scope>NUCLEOTIDE SEQUENCE [LARGE SCALE GENOMIC DNA]</scope>
    <source>
        <strain evidence="2">DSM 16990</strain>
    </source>
</reference>
<evidence type="ECO:0000313" key="2">
    <source>
        <dbReference type="Proteomes" id="UP000184287"/>
    </source>
</evidence>
<dbReference type="Proteomes" id="UP000184287">
    <property type="component" value="Unassembled WGS sequence"/>
</dbReference>
<dbReference type="OrthoDB" id="771753at2"/>
<sequence length="71" mass="8292">MNLEVIEEYKLQFRADTRLDAEENAADFAGWLFLKRQTAMLEIITDLNDRHPNDPVTVKLLKSVMNRLLLC</sequence>
<dbReference type="EMBL" id="FQUQ01000001">
    <property type="protein sequence ID" value="SHE58806.1"/>
    <property type="molecule type" value="Genomic_DNA"/>
</dbReference>
<organism evidence="1 2">
    <name type="scientific">Pedobacter caeni</name>
    <dbReference type="NCBI Taxonomy" id="288992"/>
    <lineage>
        <taxon>Bacteria</taxon>
        <taxon>Pseudomonadati</taxon>
        <taxon>Bacteroidota</taxon>
        <taxon>Sphingobacteriia</taxon>
        <taxon>Sphingobacteriales</taxon>
        <taxon>Sphingobacteriaceae</taxon>
        <taxon>Pedobacter</taxon>
    </lineage>
</organism>
<name>A0A1M4UQ03_9SPHI</name>
<gene>
    <name evidence="1" type="ORF">SAMN04488522_101644</name>
</gene>
<dbReference type="RefSeq" id="WP_073227303.1">
    <property type="nucleotide sequence ID" value="NZ_FQUQ01000001.1"/>
</dbReference>
<accession>A0A1M4UQ03</accession>
<protein>
    <submittedName>
        <fullName evidence="1">Uncharacterized protein</fullName>
    </submittedName>
</protein>
<keyword evidence="2" id="KW-1185">Reference proteome</keyword>
<dbReference type="AlphaFoldDB" id="A0A1M4UQ03"/>
<evidence type="ECO:0000313" key="1">
    <source>
        <dbReference type="EMBL" id="SHE58806.1"/>
    </source>
</evidence>